<sequence>MITARGHNGTVTFDGTVIVIAREGFMARSAFGRGEKRIPIRSVSAVQLKPPGGFTNGFIQFTISGGRESLACKGNRTMAAANDENSVLFTKAQQDVFVELHDAISEALVAPTGSAIDPADQLQKLALLRDQGILSEEEFAAKKADILGRI</sequence>
<accession>A0A4Q2EIE7</accession>
<keyword evidence="4" id="KW-1185">Reference proteome</keyword>
<dbReference type="OrthoDB" id="5996503at2"/>
<name>A0A4Q2EIE7_9ACTN</name>
<dbReference type="Proteomes" id="UP000290624">
    <property type="component" value="Unassembled WGS sequence"/>
</dbReference>
<feature type="domain" description="DUF4429" evidence="2">
    <location>
        <begin position="11"/>
        <end position="104"/>
    </location>
</feature>
<proteinExistence type="predicted"/>
<organism evidence="3 4">
    <name type="scientific">Propioniciclava flava</name>
    <dbReference type="NCBI Taxonomy" id="2072026"/>
    <lineage>
        <taxon>Bacteria</taxon>
        <taxon>Bacillati</taxon>
        <taxon>Actinomycetota</taxon>
        <taxon>Actinomycetes</taxon>
        <taxon>Propionibacteriales</taxon>
        <taxon>Propionibacteriaceae</taxon>
        <taxon>Propioniciclava</taxon>
    </lineage>
</organism>
<dbReference type="InterPro" id="IPR018649">
    <property type="entry name" value="SHOCT"/>
</dbReference>
<dbReference type="EMBL" id="PPCV01000002">
    <property type="protein sequence ID" value="RXW32873.1"/>
    <property type="molecule type" value="Genomic_DNA"/>
</dbReference>
<evidence type="ECO:0000313" key="4">
    <source>
        <dbReference type="Proteomes" id="UP000290624"/>
    </source>
</evidence>
<evidence type="ECO:0000313" key="3">
    <source>
        <dbReference type="EMBL" id="RXW32873.1"/>
    </source>
</evidence>
<dbReference type="AlphaFoldDB" id="A0A4Q2EIE7"/>
<dbReference type="Pfam" id="PF09851">
    <property type="entry name" value="SHOCT"/>
    <property type="match status" value="1"/>
</dbReference>
<evidence type="ECO:0000259" key="2">
    <source>
        <dbReference type="Pfam" id="PF14472"/>
    </source>
</evidence>
<dbReference type="Pfam" id="PF14472">
    <property type="entry name" value="DUF4429"/>
    <property type="match status" value="1"/>
</dbReference>
<comment type="caution">
    <text evidence="3">The sequence shown here is derived from an EMBL/GenBank/DDBJ whole genome shotgun (WGS) entry which is preliminary data.</text>
</comment>
<dbReference type="RefSeq" id="WP_129457745.1">
    <property type="nucleotide sequence ID" value="NZ_PPCV01000002.1"/>
</dbReference>
<gene>
    <name evidence="3" type="ORF">C1706_03025</name>
</gene>
<feature type="domain" description="SHOCT" evidence="1">
    <location>
        <begin position="120"/>
        <end position="147"/>
    </location>
</feature>
<dbReference type="InterPro" id="IPR027860">
    <property type="entry name" value="DUF4429"/>
</dbReference>
<evidence type="ECO:0008006" key="5">
    <source>
        <dbReference type="Google" id="ProtNLM"/>
    </source>
</evidence>
<protein>
    <recommendedName>
        <fullName evidence="5">SHOCT domain-containing protein</fullName>
    </recommendedName>
</protein>
<reference evidence="3 4" key="1">
    <citation type="submission" date="2018-01" db="EMBL/GenBank/DDBJ databases">
        <title>Lactibacter flavus gen. nov., sp. nov., a novel bacterium of the family Propionibacteriaceae isolated from raw milk and dairy products.</title>
        <authorList>
            <person name="Wenning M."/>
            <person name="Breitenwieser F."/>
            <person name="Huptas C."/>
            <person name="von Neubeck M."/>
            <person name="Busse H.-J."/>
            <person name="Scherer S."/>
        </authorList>
    </citation>
    <scope>NUCLEOTIDE SEQUENCE [LARGE SCALE GENOMIC DNA]</scope>
    <source>
        <strain evidence="3 4">VG341</strain>
    </source>
</reference>
<evidence type="ECO:0000259" key="1">
    <source>
        <dbReference type="Pfam" id="PF09851"/>
    </source>
</evidence>